<name>A0A248K2A5_9PROT</name>
<dbReference type="InterPro" id="IPR007867">
    <property type="entry name" value="GMC_OxRtase_C"/>
</dbReference>
<evidence type="ECO:0000313" key="9">
    <source>
        <dbReference type="EMBL" id="ASG24851.1"/>
    </source>
</evidence>
<dbReference type="Gene3D" id="3.50.50.60">
    <property type="entry name" value="FAD/NAD(P)-binding domain"/>
    <property type="match status" value="1"/>
</dbReference>
<dbReference type="RefSeq" id="WP_088875255.1">
    <property type="nucleotide sequence ID" value="NZ_CP022112.1"/>
</dbReference>
<dbReference type="SUPFAM" id="SSF51905">
    <property type="entry name" value="FAD/NAD(P)-binding domain"/>
    <property type="match status" value="1"/>
</dbReference>
<keyword evidence="10" id="KW-1185">Reference proteome</keyword>
<reference evidence="9 10" key="1">
    <citation type="submission" date="2017-06" db="EMBL/GenBank/DDBJ databases">
        <title>Complete genome sequence of Nitrospirillum amazonense strain CBAmC, an endophytic nitrogen-fixing and plant growth-promoting bacterium, isolated from sugarcane.</title>
        <authorList>
            <person name="Schwab S."/>
            <person name="dos Santos Teixeira K.R."/>
            <person name="Simoes Araujo J.L."/>
            <person name="Soares Vidal M."/>
            <person name="Borges de Freitas H.R."/>
            <person name="Rivello Crivelaro A.L."/>
            <person name="Bueno de Camargo Nunes A."/>
            <person name="dos Santos C.M."/>
            <person name="Palmeira da Silva Rosa D."/>
            <person name="da Silva Padilha D."/>
            <person name="da Silva E."/>
            <person name="Araujo Terra L."/>
            <person name="Soares Mendes V."/>
            <person name="Farinelli L."/>
            <person name="Magalhaes Cruz L."/>
            <person name="Baldani J.I."/>
        </authorList>
    </citation>
    <scope>NUCLEOTIDE SEQUENCE [LARGE SCALE GENOMIC DNA]</scope>
    <source>
        <strain evidence="9 10">CBAmC</strain>
    </source>
</reference>
<evidence type="ECO:0000256" key="3">
    <source>
        <dbReference type="ARBA" id="ARBA00022630"/>
    </source>
</evidence>
<sequence>MTLAEESFDYVIVGAGSAGCVLADRLSADGAAVLLLEAGARDRSPFIHIPAGEAMLFSALGKWFGAGDVNWAYPAEPDPSRNGLRDIWSAGKILGGGSSINGMMWVRGNPGDFDAWARMGCRGWSYAEVLPYFKSAETNEGGASETRGGMGPQPASALRLKHKLTDRFIQAAMALGHPYNPDQNGAEQEGVGPCQASQKAGLRYSSARSFLKPVLKRPNLFVRTKARVLRIETERGRATRVRYQWEGQEYGARAHRDIIVSAGAIGSPKLLMLSGIGPADHLRGMGIDVVRDSPGVGGNLQEHPCVMITRGSKVSTLNTETTWWKALFHGARFLLARRGPLTSPVGHAQAFFRTRDDHALPTIQTILVPAAYQMETLQDGLRLHPKPGMSLATCLLHPRQRGRITLRSSDPMDQPIIEHQLLGNDQDVADLVAGCREAMRILDTSPLADMLTGMIAPAARPETDADWMAYLRSAAFRGDHPVGTCRMGEDADAVVDTRLRVRGLEGLRVVDASIMPVVTSGNTNAVVIMIAEKAAAMIKDDHRR</sequence>
<feature type="domain" description="Glucose-methanol-choline oxidoreductase N-terminal" evidence="8">
    <location>
        <begin position="263"/>
        <end position="277"/>
    </location>
</feature>
<dbReference type="PIRSF" id="PIRSF000137">
    <property type="entry name" value="Alcohol_oxidase"/>
    <property type="match status" value="1"/>
</dbReference>
<keyword evidence="3 6" id="KW-0285">Flavoprotein</keyword>
<evidence type="ECO:0000256" key="1">
    <source>
        <dbReference type="ARBA" id="ARBA00001974"/>
    </source>
</evidence>
<feature type="domain" description="Glucose-methanol-choline oxidoreductase N-terminal" evidence="7">
    <location>
        <begin position="91"/>
        <end position="114"/>
    </location>
</feature>
<dbReference type="Proteomes" id="UP000197153">
    <property type="component" value="Chromosome 3"/>
</dbReference>
<dbReference type="InterPro" id="IPR036188">
    <property type="entry name" value="FAD/NAD-bd_sf"/>
</dbReference>
<evidence type="ECO:0000256" key="4">
    <source>
        <dbReference type="ARBA" id="ARBA00022827"/>
    </source>
</evidence>
<keyword evidence="4 5" id="KW-0274">FAD</keyword>
<evidence type="ECO:0000313" key="10">
    <source>
        <dbReference type="Proteomes" id="UP000197153"/>
    </source>
</evidence>
<dbReference type="PANTHER" id="PTHR11552">
    <property type="entry name" value="GLUCOSE-METHANOL-CHOLINE GMC OXIDOREDUCTASE"/>
    <property type="match status" value="1"/>
</dbReference>
<evidence type="ECO:0000259" key="8">
    <source>
        <dbReference type="PROSITE" id="PS00624"/>
    </source>
</evidence>
<proteinExistence type="inferred from homology"/>
<dbReference type="PROSITE" id="PS00623">
    <property type="entry name" value="GMC_OXRED_1"/>
    <property type="match status" value="1"/>
</dbReference>
<accession>A0A248K2A5</accession>
<dbReference type="SUPFAM" id="SSF54373">
    <property type="entry name" value="FAD-linked reductases, C-terminal domain"/>
    <property type="match status" value="1"/>
</dbReference>
<organism evidence="9 10">
    <name type="scientific">Nitrospirillum viridazoti CBAmc</name>
    <dbReference type="NCBI Taxonomy" id="1441467"/>
    <lineage>
        <taxon>Bacteria</taxon>
        <taxon>Pseudomonadati</taxon>
        <taxon>Pseudomonadota</taxon>
        <taxon>Alphaproteobacteria</taxon>
        <taxon>Rhodospirillales</taxon>
        <taxon>Azospirillaceae</taxon>
        <taxon>Nitrospirillum</taxon>
        <taxon>Nitrospirillum viridazoti</taxon>
    </lineage>
</organism>
<dbReference type="EMBL" id="CP022112">
    <property type="protein sequence ID" value="ASG24851.1"/>
    <property type="molecule type" value="Genomic_DNA"/>
</dbReference>
<dbReference type="InterPro" id="IPR000172">
    <property type="entry name" value="GMC_OxRdtase_N"/>
</dbReference>
<gene>
    <name evidence="9" type="ORF">Y958_26355</name>
</gene>
<evidence type="ECO:0000256" key="6">
    <source>
        <dbReference type="RuleBase" id="RU003968"/>
    </source>
</evidence>
<feature type="binding site" evidence="5">
    <location>
        <position position="228"/>
    </location>
    <ligand>
        <name>FAD</name>
        <dbReference type="ChEBI" id="CHEBI:57692"/>
    </ligand>
</feature>
<comment type="similarity">
    <text evidence="2 6">Belongs to the GMC oxidoreductase family.</text>
</comment>
<dbReference type="Pfam" id="PF05199">
    <property type="entry name" value="GMC_oxred_C"/>
    <property type="match status" value="1"/>
</dbReference>
<dbReference type="PROSITE" id="PS00624">
    <property type="entry name" value="GMC_OXRED_2"/>
    <property type="match status" value="1"/>
</dbReference>
<dbReference type="KEGG" id="nao:Y958_26355"/>
<evidence type="ECO:0000256" key="2">
    <source>
        <dbReference type="ARBA" id="ARBA00010790"/>
    </source>
</evidence>
<comment type="cofactor">
    <cofactor evidence="1 5">
        <name>FAD</name>
        <dbReference type="ChEBI" id="CHEBI:57692"/>
    </cofactor>
</comment>
<evidence type="ECO:0000259" key="7">
    <source>
        <dbReference type="PROSITE" id="PS00623"/>
    </source>
</evidence>
<dbReference type="AlphaFoldDB" id="A0A248K2A5"/>
<dbReference type="Pfam" id="PF00732">
    <property type="entry name" value="GMC_oxred_N"/>
    <property type="match status" value="1"/>
</dbReference>
<dbReference type="PANTHER" id="PTHR11552:SF147">
    <property type="entry name" value="CHOLINE DEHYDROGENASE, MITOCHONDRIAL"/>
    <property type="match status" value="1"/>
</dbReference>
<dbReference type="GO" id="GO:0050660">
    <property type="term" value="F:flavin adenine dinucleotide binding"/>
    <property type="evidence" value="ECO:0007669"/>
    <property type="project" value="InterPro"/>
</dbReference>
<protein>
    <submittedName>
        <fullName evidence="9">Glucose-methanol-choline oxidoreductase</fullName>
    </submittedName>
</protein>
<dbReference type="Gene3D" id="3.30.560.10">
    <property type="entry name" value="Glucose Oxidase, domain 3"/>
    <property type="match status" value="1"/>
</dbReference>
<dbReference type="InterPro" id="IPR012132">
    <property type="entry name" value="GMC_OxRdtase"/>
</dbReference>
<evidence type="ECO:0000256" key="5">
    <source>
        <dbReference type="PIRSR" id="PIRSR000137-2"/>
    </source>
</evidence>
<dbReference type="GO" id="GO:0016614">
    <property type="term" value="F:oxidoreductase activity, acting on CH-OH group of donors"/>
    <property type="evidence" value="ECO:0007669"/>
    <property type="project" value="InterPro"/>
</dbReference>